<proteinExistence type="predicted"/>
<dbReference type="Proteomes" id="UP001557470">
    <property type="component" value="Unassembled WGS sequence"/>
</dbReference>
<protein>
    <submittedName>
        <fullName evidence="2">Uncharacterized protein</fullName>
    </submittedName>
</protein>
<organism evidence="2 3">
    <name type="scientific">Umbra pygmaea</name>
    <name type="common">Eastern mudminnow</name>
    <dbReference type="NCBI Taxonomy" id="75934"/>
    <lineage>
        <taxon>Eukaryota</taxon>
        <taxon>Metazoa</taxon>
        <taxon>Chordata</taxon>
        <taxon>Craniata</taxon>
        <taxon>Vertebrata</taxon>
        <taxon>Euteleostomi</taxon>
        <taxon>Actinopterygii</taxon>
        <taxon>Neopterygii</taxon>
        <taxon>Teleostei</taxon>
        <taxon>Protacanthopterygii</taxon>
        <taxon>Esociformes</taxon>
        <taxon>Umbridae</taxon>
        <taxon>Umbra</taxon>
    </lineage>
</organism>
<name>A0ABD0X4H7_UMBPY</name>
<feature type="compositionally biased region" description="Polar residues" evidence="1">
    <location>
        <begin position="45"/>
        <end position="55"/>
    </location>
</feature>
<accession>A0ABD0X4H7</accession>
<reference evidence="2 3" key="1">
    <citation type="submission" date="2024-06" db="EMBL/GenBank/DDBJ databases">
        <authorList>
            <person name="Pan Q."/>
            <person name="Wen M."/>
            <person name="Jouanno E."/>
            <person name="Zahm M."/>
            <person name="Klopp C."/>
            <person name="Cabau C."/>
            <person name="Louis A."/>
            <person name="Berthelot C."/>
            <person name="Parey E."/>
            <person name="Roest Crollius H."/>
            <person name="Montfort J."/>
            <person name="Robinson-Rechavi M."/>
            <person name="Bouchez O."/>
            <person name="Lampietro C."/>
            <person name="Lopez Roques C."/>
            <person name="Donnadieu C."/>
            <person name="Postlethwait J."/>
            <person name="Bobe J."/>
            <person name="Verreycken H."/>
            <person name="Guiguen Y."/>
        </authorList>
    </citation>
    <scope>NUCLEOTIDE SEQUENCE [LARGE SCALE GENOMIC DNA]</scope>
    <source>
        <strain evidence="2">Up_M1</strain>
        <tissue evidence="2">Testis</tissue>
    </source>
</reference>
<dbReference type="EMBL" id="JAGEUA010000006">
    <property type="protein sequence ID" value="KAL0972692.1"/>
    <property type="molecule type" value="Genomic_DNA"/>
</dbReference>
<evidence type="ECO:0000313" key="2">
    <source>
        <dbReference type="EMBL" id="KAL0972692.1"/>
    </source>
</evidence>
<dbReference type="AlphaFoldDB" id="A0ABD0X4H7"/>
<feature type="region of interest" description="Disordered" evidence="1">
    <location>
        <begin position="17"/>
        <end position="59"/>
    </location>
</feature>
<keyword evidence="3" id="KW-1185">Reference proteome</keyword>
<gene>
    <name evidence="2" type="ORF">UPYG_G00193550</name>
</gene>
<comment type="caution">
    <text evidence="2">The sequence shown here is derived from an EMBL/GenBank/DDBJ whole genome shotgun (WGS) entry which is preliminary data.</text>
</comment>
<sequence length="160" mass="17659">MCQGKLLLSAQRCVALQSGQKKDKPMGRRASSRALAREAKRTRQLTKLSTASDSIQPRPAPAPIVMLAAHPSSETTKAVHDLGGRSSNGLNPQQQQEVKCLLNEYTDIFAAKDEDCTQTGLVQHAIETGSAQPIRLRHHRLSLWQRTGFVRWLQLKQGPA</sequence>
<evidence type="ECO:0000313" key="3">
    <source>
        <dbReference type="Proteomes" id="UP001557470"/>
    </source>
</evidence>
<evidence type="ECO:0000256" key="1">
    <source>
        <dbReference type="SAM" id="MobiDB-lite"/>
    </source>
</evidence>